<keyword evidence="2" id="KW-1185">Reference proteome</keyword>
<protein>
    <recommendedName>
        <fullName evidence="3">Carboxymuconolactone decarboxylase family protein</fullName>
    </recommendedName>
</protein>
<gene>
    <name evidence="1" type="ORF">GCM10009817_10030</name>
</gene>
<dbReference type="Proteomes" id="UP001500013">
    <property type="component" value="Unassembled WGS sequence"/>
</dbReference>
<evidence type="ECO:0008006" key="3">
    <source>
        <dbReference type="Google" id="ProtNLM"/>
    </source>
</evidence>
<dbReference type="InterPro" id="IPR029032">
    <property type="entry name" value="AhpD-like"/>
</dbReference>
<dbReference type="EMBL" id="BAAAPU010000003">
    <property type="protein sequence ID" value="GAA1971928.1"/>
    <property type="molecule type" value="Genomic_DNA"/>
</dbReference>
<evidence type="ECO:0000313" key="2">
    <source>
        <dbReference type="Proteomes" id="UP001500013"/>
    </source>
</evidence>
<reference evidence="1 2" key="1">
    <citation type="journal article" date="2019" name="Int. J. Syst. Evol. Microbiol.">
        <title>The Global Catalogue of Microorganisms (GCM) 10K type strain sequencing project: providing services to taxonomists for standard genome sequencing and annotation.</title>
        <authorList>
            <consortium name="The Broad Institute Genomics Platform"/>
            <consortium name="The Broad Institute Genome Sequencing Center for Infectious Disease"/>
            <person name="Wu L."/>
            <person name="Ma J."/>
        </authorList>
    </citation>
    <scope>NUCLEOTIDE SEQUENCE [LARGE SCALE GENOMIC DNA]</scope>
    <source>
        <strain evidence="1 2">JCM 15628</strain>
    </source>
</reference>
<comment type="caution">
    <text evidence="1">The sequence shown here is derived from an EMBL/GenBank/DDBJ whole genome shotgun (WGS) entry which is preliminary data.</text>
</comment>
<evidence type="ECO:0000313" key="1">
    <source>
        <dbReference type="EMBL" id="GAA1971928.1"/>
    </source>
</evidence>
<dbReference type="Gene3D" id="1.20.1290.10">
    <property type="entry name" value="AhpD-like"/>
    <property type="match status" value="1"/>
</dbReference>
<proteinExistence type="predicted"/>
<name>A0ABN2RN43_9MICO</name>
<organism evidence="1 2">
    <name type="scientific">Terrabacter lapilli</name>
    <dbReference type="NCBI Taxonomy" id="436231"/>
    <lineage>
        <taxon>Bacteria</taxon>
        <taxon>Bacillati</taxon>
        <taxon>Actinomycetota</taxon>
        <taxon>Actinomycetes</taxon>
        <taxon>Micrococcales</taxon>
        <taxon>Intrasporangiaceae</taxon>
        <taxon>Terrabacter</taxon>
    </lineage>
</organism>
<sequence>MCERHTPSSPERHVLTRPLLGHRETGNSMTDVATNQQRPLLDAILDMTSASVSRAGLGDRELMMVRFAALAAVGAPPSSYLLNIAAAAEATDLTLEDARGVLIAVAPIIGTPKVVAAAGTIAEALGIALALEDALAEEDSSS</sequence>
<dbReference type="SUPFAM" id="SSF69118">
    <property type="entry name" value="AhpD-like"/>
    <property type="match status" value="1"/>
</dbReference>
<accession>A0ABN2RN43</accession>